<feature type="region of interest" description="Disordered" evidence="1">
    <location>
        <begin position="30"/>
        <end position="82"/>
    </location>
</feature>
<dbReference type="AlphaFoldDB" id="A0A127Q8C8"/>
<dbReference type="KEGG" id="cpra:CPter91_3925"/>
<feature type="compositionally biased region" description="Polar residues" evidence="1">
    <location>
        <begin position="30"/>
        <end position="55"/>
    </location>
</feature>
<gene>
    <name evidence="3" type="ORF">CPter91_3925</name>
</gene>
<dbReference type="PATRIC" id="fig|279113.9.peg.3894"/>
<dbReference type="STRING" id="279113.CPter91_3925"/>
<name>A0A127Q8C8_9BURK</name>
<evidence type="ECO:0000256" key="2">
    <source>
        <dbReference type="SAM" id="SignalP"/>
    </source>
</evidence>
<dbReference type="EMBL" id="CP013234">
    <property type="protein sequence ID" value="AMP06246.1"/>
    <property type="molecule type" value="Genomic_DNA"/>
</dbReference>
<protein>
    <recommendedName>
        <fullName evidence="5">Phage infection protein</fullName>
    </recommendedName>
</protein>
<sequence>MKTTKSISFLLTALVATLLAAPVFAQSAASETQRDVNQQNRIESGLQSGQLTTREAGQLEHQEAKVDRTEANALKNGNLSPAEKARIQGMQNKVSQDISADKHNGAVGNPNSVSSQRMQANVQRNANQEQRIENGIKSGGLDKRQVGQLQRGEAHVDHSEARAARNGHVNANEQARVNRVQNRVSSRIHRDKTNG</sequence>
<dbReference type="Proteomes" id="UP000074561">
    <property type="component" value="Chromosome"/>
</dbReference>
<reference evidence="3 4" key="1">
    <citation type="submission" date="2015-11" db="EMBL/GenBank/DDBJ databases">
        <title>Exploring the genomic traits of fungus-feeding bacterial genus Collimonas.</title>
        <authorList>
            <person name="Song C."/>
            <person name="Schmidt R."/>
            <person name="de Jager V."/>
            <person name="Krzyzanowska D."/>
            <person name="Jongedijk E."/>
            <person name="Cankar K."/>
            <person name="Beekwilder J."/>
            <person name="van Veen A."/>
            <person name="de Boer W."/>
            <person name="van Veen J.A."/>
            <person name="Garbeva P."/>
        </authorList>
    </citation>
    <scope>NUCLEOTIDE SEQUENCE [LARGE SCALE GENOMIC DNA]</scope>
    <source>
        <strain evidence="3 4">Ter91</strain>
    </source>
</reference>
<evidence type="ECO:0000313" key="4">
    <source>
        <dbReference type="Proteomes" id="UP000074561"/>
    </source>
</evidence>
<feature type="compositionally biased region" description="Basic residues" evidence="1">
    <location>
        <begin position="186"/>
        <end position="195"/>
    </location>
</feature>
<keyword evidence="2" id="KW-0732">Signal</keyword>
<evidence type="ECO:0000256" key="1">
    <source>
        <dbReference type="SAM" id="MobiDB-lite"/>
    </source>
</evidence>
<feature type="signal peptide" evidence="2">
    <location>
        <begin position="1"/>
        <end position="25"/>
    </location>
</feature>
<dbReference type="RefSeq" id="WP_061942622.1">
    <property type="nucleotide sequence ID" value="NZ_CP013234.1"/>
</dbReference>
<organism evidence="3 4">
    <name type="scientific">Collimonas pratensis</name>
    <dbReference type="NCBI Taxonomy" id="279113"/>
    <lineage>
        <taxon>Bacteria</taxon>
        <taxon>Pseudomonadati</taxon>
        <taxon>Pseudomonadota</taxon>
        <taxon>Betaproteobacteria</taxon>
        <taxon>Burkholderiales</taxon>
        <taxon>Oxalobacteraceae</taxon>
        <taxon>Collimonas</taxon>
    </lineage>
</organism>
<feature type="compositionally biased region" description="Basic and acidic residues" evidence="1">
    <location>
        <begin position="57"/>
        <end position="70"/>
    </location>
</feature>
<feature type="chain" id="PRO_5007277633" description="Phage infection protein" evidence="2">
    <location>
        <begin position="26"/>
        <end position="195"/>
    </location>
</feature>
<dbReference type="OrthoDB" id="5950533at2"/>
<feature type="region of interest" description="Disordered" evidence="1">
    <location>
        <begin position="164"/>
        <end position="195"/>
    </location>
</feature>
<evidence type="ECO:0008006" key="5">
    <source>
        <dbReference type="Google" id="ProtNLM"/>
    </source>
</evidence>
<evidence type="ECO:0000313" key="3">
    <source>
        <dbReference type="EMBL" id="AMP06246.1"/>
    </source>
</evidence>
<proteinExistence type="predicted"/>
<accession>A0A127Q8C8</accession>